<dbReference type="NCBIfam" id="TIGR00014">
    <property type="entry name" value="arsC"/>
    <property type="match status" value="1"/>
</dbReference>
<dbReference type="PROSITE" id="PS51353">
    <property type="entry name" value="ARSC"/>
    <property type="match status" value="1"/>
</dbReference>
<dbReference type="SUPFAM" id="SSF52833">
    <property type="entry name" value="Thioredoxin-like"/>
    <property type="match status" value="1"/>
</dbReference>
<dbReference type="Proteomes" id="UP000077628">
    <property type="component" value="Unassembled WGS sequence"/>
</dbReference>
<evidence type="ECO:0000313" key="5">
    <source>
        <dbReference type="EMBL" id="OAI28911.1"/>
    </source>
</evidence>
<evidence type="ECO:0000256" key="4">
    <source>
        <dbReference type="RuleBase" id="RU362029"/>
    </source>
</evidence>
<dbReference type="InterPro" id="IPR006659">
    <property type="entry name" value="Arsenate_reductase"/>
</dbReference>
<dbReference type="EC" id="1.20.4.1" evidence="4"/>
<dbReference type="Pfam" id="PF03960">
    <property type="entry name" value="ArsC"/>
    <property type="match status" value="1"/>
</dbReference>
<comment type="caution">
    <text evidence="5">The sequence shown here is derived from an EMBL/GenBank/DDBJ whole genome shotgun (WGS) entry which is preliminary data.</text>
</comment>
<comment type="catalytic activity">
    <reaction evidence="4">
        <text>[glutaredoxin]-dithiol + arsenate + glutathione + H(+) = glutathionyl-S-S-[glutaredoxin] + arsenite + H2O</text>
        <dbReference type="Rhea" id="RHEA:22016"/>
        <dbReference type="Rhea" id="RHEA-COMP:10729"/>
        <dbReference type="Rhea" id="RHEA-COMP:17668"/>
        <dbReference type="ChEBI" id="CHEBI:15377"/>
        <dbReference type="ChEBI" id="CHEBI:15378"/>
        <dbReference type="ChEBI" id="CHEBI:29242"/>
        <dbReference type="ChEBI" id="CHEBI:29950"/>
        <dbReference type="ChEBI" id="CHEBI:48597"/>
        <dbReference type="ChEBI" id="CHEBI:57925"/>
        <dbReference type="ChEBI" id="CHEBI:146199"/>
        <dbReference type="EC" id="1.20.4.1"/>
    </reaction>
</comment>
<dbReference type="PANTHER" id="PTHR30041">
    <property type="entry name" value="ARSENATE REDUCTASE"/>
    <property type="match status" value="1"/>
</dbReference>
<dbReference type="GO" id="GO:0008794">
    <property type="term" value="F:arsenate reductase (glutaredoxin) activity"/>
    <property type="evidence" value="ECO:0007669"/>
    <property type="project" value="UniProtKB-UniRule"/>
</dbReference>
<dbReference type="OrthoDB" id="9790554at2"/>
<sequence length="115" mass="12652">MSVKIYHNPRCGKSRDTLKLLESKGIAPAVVEYLKTPPTVAELRDILGKLGIKPRDLMRTKEPEYKDNGLGDPSLSDEALIEAMVRIPKLIERPIVLKDGKAAIGRPPEAVLAIL</sequence>
<dbReference type="AlphaFoldDB" id="A0A177PFF8"/>
<comment type="similarity">
    <text evidence="1 3 4">Belongs to the ArsC family.</text>
</comment>
<dbReference type="EMBL" id="LUUK01000007">
    <property type="protein sequence ID" value="OAI28911.1"/>
    <property type="molecule type" value="Genomic_DNA"/>
</dbReference>
<dbReference type="InterPro" id="IPR036249">
    <property type="entry name" value="Thioredoxin-like_sf"/>
</dbReference>
<evidence type="ECO:0000256" key="3">
    <source>
        <dbReference type="PROSITE-ProRule" id="PRU01282"/>
    </source>
</evidence>
<evidence type="ECO:0000313" key="6">
    <source>
        <dbReference type="Proteomes" id="UP000077628"/>
    </source>
</evidence>
<name>A0A177PFF8_9GAMM</name>
<dbReference type="InterPro" id="IPR006660">
    <property type="entry name" value="Arsenate_reductase-like"/>
</dbReference>
<dbReference type="CDD" id="cd03034">
    <property type="entry name" value="ArsC_ArsC"/>
    <property type="match status" value="1"/>
</dbReference>
<dbReference type="RefSeq" id="WP_064023993.1">
    <property type="nucleotide sequence ID" value="NZ_LUUK01000007.1"/>
</dbReference>
<gene>
    <name evidence="5" type="ORF">A1355_17225</name>
</gene>
<accession>A0A177PFF8</accession>
<organism evidence="5 6">
    <name type="scientific">Methylomonas koyamae</name>
    <dbReference type="NCBI Taxonomy" id="702114"/>
    <lineage>
        <taxon>Bacteria</taxon>
        <taxon>Pseudomonadati</taxon>
        <taxon>Pseudomonadota</taxon>
        <taxon>Gammaproteobacteria</taxon>
        <taxon>Methylococcales</taxon>
        <taxon>Methylococcaceae</taxon>
        <taxon>Methylomonas</taxon>
    </lineage>
</organism>
<proteinExistence type="inferred from homology"/>
<evidence type="ECO:0000256" key="1">
    <source>
        <dbReference type="ARBA" id="ARBA00007198"/>
    </source>
</evidence>
<keyword evidence="6" id="KW-1185">Reference proteome</keyword>
<protein>
    <recommendedName>
        <fullName evidence="4">Arsenate reductase</fullName>
        <ecNumber evidence="4">1.20.4.1</ecNumber>
    </recommendedName>
</protein>
<dbReference type="STRING" id="702114.A1355_17225"/>
<dbReference type="PANTHER" id="PTHR30041:SF4">
    <property type="entry name" value="ARSENATE REDUCTASE"/>
    <property type="match status" value="1"/>
</dbReference>
<dbReference type="Gene3D" id="3.40.30.10">
    <property type="entry name" value="Glutaredoxin"/>
    <property type="match status" value="1"/>
</dbReference>
<keyword evidence="2 4" id="KW-0560">Oxidoreductase</keyword>
<reference evidence="6" key="1">
    <citation type="submission" date="2016-03" db="EMBL/GenBank/DDBJ databases">
        <authorList>
            <person name="Heylen K."/>
            <person name="De Vos P."/>
            <person name="Vekeman B."/>
        </authorList>
    </citation>
    <scope>NUCLEOTIDE SEQUENCE [LARGE SCALE GENOMIC DNA]</scope>
    <source>
        <strain evidence="6">R-45383</strain>
    </source>
</reference>
<evidence type="ECO:0000256" key="2">
    <source>
        <dbReference type="ARBA" id="ARBA00023002"/>
    </source>
</evidence>